<evidence type="ECO:0000313" key="5">
    <source>
        <dbReference type="Proteomes" id="UP000011761"/>
    </source>
</evidence>
<evidence type="ECO:0000259" key="3">
    <source>
        <dbReference type="Pfam" id="PF07859"/>
    </source>
</evidence>
<dbReference type="OMA" id="GLQYYRR"/>
<dbReference type="Pfam" id="PF07859">
    <property type="entry name" value="Abhydrolase_3"/>
    <property type="match status" value="1"/>
</dbReference>
<dbReference type="GeneID" id="19115613"/>
<dbReference type="eggNOG" id="KOG1515">
    <property type="taxonomic scope" value="Eukaryota"/>
</dbReference>
<dbReference type="RefSeq" id="XP_007680762.1">
    <property type="nucleotide sequence ID" value="XM_007682572.1"/>
</dbReference>
<keyword evidence="5" id="KW-1185">Reference proteome</keyword>
<organism evidence="4 5">
    <name type="scientific">Baudoinia panamericana (strain UAMH 10762)</name>
    <name type="common">Angels' share fungus</name>
    <name type="synonym">Baudoinia compniacensis (strain UAMH 10762)</name>
    <dbReference type="NCBI Taxonomy" id="717646"/>
    <lineage>
        <taxon>Eukaryota</taxon>
        <taxon>Fungi</taxon>
        <taxon>Dikarya</taxon>
        <taxon>Ascomycota</taxon>
        <taxon>Pezizomycotina</taxon>
        <taxon>Dothideomycetes</taxon>
        <taxon>Dothideomycetidae</taxon>
        <taxon>Mycosphaerellales</taxon>
        <taxon>Teratosphaeriaceae</taxon>
        <taxon>Baudoinia</taxon>
    </lineage>
</organism>
<dbReference type="KEGG" id="bcom:BAUCODRAFT_569828"/>
<dbReference type="InterPro" id="IPR013094">
    <property type="entry name" value="AB_hydrolase_3"/>
</dbReference>
<proteinExistence type="predicted"/>
<dbReference type="ESTHER" id="bauco-m2m7v7">
    <property type="family name" value="Hormone-sensitive_lipase_like"/>
</dbReference>
<protein>
    <recommendedName>
        <fullName evidence="3">Alpha/beta hydrolase fold-3 domain-containing protein</fullName>
    </recommendedName>
</protein>
<dbReference type="PANTHER" id="PTHR48081:SF8">
    <property type="entry name" value="ALPHA_BETA HYDROLASE FOLD-3 DOMAIN-CONTAINING PROTEIN-RELATED"/>
    <property type="match status" value="1"/>
</dbReference>
<evidence type="ECO:0000256" key="2">
    <source>
        <dbReference type="SAM" id="MobiDB-lite"/>
    </source>
</evidence>
<dbReference type="PANTHER" id="PTHR48081">
    <property type="entry name" value="AB HYDROLASE SUPERFAMILY PROTEIN C4A8.06C"/>
    <property type="match status" value="1"/>
</dbReference>
<dbReference type="Proteomes" id="UP000011761">
    <property type="component" value="Unassembled WGS sequence"/>
</dbReference>
<evidence type="ECO:0000313" key="4">
    <source>
        <dbReference type="EMBL" id="EMC92416.1"/>
    </source>
</evidence>
<dbReference type="EMBL" id="KB445562">
    <property type="protein sequence ID" value="EMC92416.1"/>
    <property type="molecule type" value="Genomic_DNA"/>
</dbReference>
<dbReference type="STRING" id="717646.M2M7V7"/>
<reference evidence="4 5" key="1">
    <citation type="journal article" date="2012" name="PLoS Pathog.">
        <title>Diverse lifestyles and strategies of plant pathogenesis encoded in the genomes of eighteen Dothideomycetes fungi.</title>
        <authorList>
            <person name="Ohm R.A."/>
            <person name="Feau N."/>
            <person name="Henrissat B."/>
            <person name="Schoch C.L."/>
            <person name="Horwitz B.A."/>
            <person name="Barry K.W."/>
            <person name="Condon B.J."/>
            <person name="Copeland A.C."/>
            <person name="Dhillon B."/>
            <person name="Glaser F."/>
            <person name="Hesse C.N."/>
            <person name="Kosti I."/>
            <person name="LaButti K."/>
            <person name="Lindquist E.A."/>
            <person name="Lucas S."/>
            <person name="Salamov A.A."/>
            <person name="Bradshaw R.E."/>
            <person name="Ciuffetti L."/>
            <person name="Hamelin R.C."/>
            <person name="Kema G.H.J."/>
            <person name="Lawrence C."/>
            <person name="Scott J.A."/>
            <person name="Spatafora J.W."/>
            <person name="Turgeon B.G."/>
            <person name="de Wit P.J.G.M."/>
            <person name="Zhong S."/>
            <person name="Goodwin S.B."/>
            <person name="Grigoriev I.V."/>
        </authorList>
    </citation>
    <scope>NUCLEOTIDE SEQUENCE [LARGE SCALE GENOMIC DNA]</scope>
    <source>
        <strain evidence="4 5">UAMH 10762</strain>
    </source>
</reference>
<dbReference type="AlphaFoldDB" id="M2M7V7"/>
<dbReference type="GO" id="GO:0016787">
    <property type="term" value="F:hydrolase activity"/>
    <property type="evidence" value="ECO:0007669"/>
    <property type="project" value="UniProtKB-KW"/>
</dbReference>
<dbReference type="InterPro" id="IPR050300">
    <property type="entry name" value="GDXG_lipolytic_enzyme"/>
</dbReference>
<sequence>MSSPAGYTPEGRLGNPKIQMADDPRLNRKLAEKLASLGLDKRQPEPELTASSPMEQIAATVGHYDAAFQRLYDSLPNDIPRDKDEPEVKHSTMTIKGPDNNDIALHVFRRADTEGQVLPGLLYTHGGGMTIINTINPVHVRWLKSLAIAGTVAIAVEFRNAYLEGQHNPFPAGSLDCKAAIRYIASHKSDFGIDKIILTGESGGGNLALTSAIRANREGYIKDIDGVYAMIPSTSNGGGWPKERMVKELPSMYAHDGYILSLKFMEISGHYYTPTDESKVDPLAWPHYATEKDLKGLPPHHIAVDELDPLRDEGMAYARKLDAAGVKVTAHMNLGIGHGCDIMFRQTLPDHFDTAVDSVVAFARRV</sequence>
<dbReference type="SUPFAM" id="SSF53474">
    <property type="entry name" value="alpha/beta-Hydrolases"/>
    <property type="match status" value="1"/>
</dbReference>
<dbReference type="OrthoDB" id="433474at2759"/>
<dbReference type="InterPro" id="IPR029058">
    <property type="entry name" value="AB_hydrolase_fold"/>
</dbReference>
<evidence type="ECO:0000256" key="1">
    <source>
        <dbReference type="ARBA" id="ARBA00022801"/>
    </source>
</evidence>
<keyword evidence="1" id="KW-0378">Hydrolase</keyword>
<feature type="region of interest" description="Disordered" evidence="2">
    <location>
        <begin position="1"/>
        <end position="23"/>
    </location>
</feature>
<feature type="domain" description="Alpha/beta hydrolase fold-3" evidence="3">
    <location>
        <begin position="121"/>
        <end position="340"/>
    </location>
</feature>
<name>M2M7V7_BAUPA</name>
<gene>
    <name evidence="4" type="ORF">BAUCODRAFT_569828</name>
</gene>
<dbReference type="HOGENOM" id="CLU_787138_0_0_1"/>
<accession>M2M7V7</accession>
<dbReference type="Gene3D" id="3.40.50.1820">
    <property type="entry name" value="alpha/beta hydrolase"/>
    <property type="match status" value="1"/>
</dbReference>